<dbReference type="KEGG" id="esj:SJ05684_c20190"/>
<dbReference type="PANTHER" id="PTHR43000">
    <property type="entry name" value="DTDP-D-GLUCOSE 4,6-DEHYDRATASE-RELATED"/>
    <property type="match status" value="1"/>
</dbReference>
<dbReference type="Gene3D" id="3.40.50.720">
    <property type="entry name" value="NAD(P)-binding Rossmann-like Domain"/>
    <property type="match status" value="1"/>
</dbReference>
<dbReference type="AlphaFoldDB" id="A0A249PC17"/>
<dbReference type="InterPro" id="IPR013445">
    <property type="entry name" value="CDP_4_6_deHydtase"/>
</dbReference>
<dbReference type="RefSeq" id="WP_034850768.1">
    <property type="nucleotide sequence ID" value="NZ_AJQT01000006.1"/>
</dbReference>
<dbReference type="InterPro" id="IPR016040">
    <property type="entry name" value="NAD(P)-bd_dom"/>
</dbReference>
<dbReference type="InterPro" id="IPR036291">
    <property type="entry name" value="NAD(P)-bd_dom_sf"/>
</dbReference>
<dbReference type="STRING" id="716928.GCA_000261485_00160"/>
<dbReference type="Gene3D" id="3.90.25.10">
    <property type="entry name" value="UDP-galactose 4-epimerase, domain 1"/>
    <property type="match status" value="1"/>
</dbReference>
<dbReference type="NCBIfam" id="TIGR02622">
    <property type="entry name" value="CDP_4_6_dhtase"/>
    <property type="match status" value="1"/>
</dbReference>
<gene>
    <name evidence="2" type="ORF">SJ05684_c20190</name>
</gene>
<name>A0A249PC17_9HYPH</name>
<dbReference type="SUPFAM" id="SSF51735">
    <property type="entry name" value="NAD(P)-binding Rossmann-fold domains"/>
    <property type="match status" value="1"/>
</dbReference>
<evidence type="ECO:0000313" key="3">
    <source>
        <dbReference type="Proteomes" id="UP000217211"/>
    </source>
</evidence>
<protein>
    <submittedName>
        <fullName evidence="2">CDP-glucose 4,6-dehydratase-like protein</fullName>
    </submittedName>
</protein>
<sequence>MESLGMKGFWRDKRVLLTGHTGFKGSWLALWLSHLGAKVYGCALEPHTSPSLFRQLGLERDLDHIVCDIRDGDAVAACVRHAVPDVVLHLAAQPIVRRSYREPLRTWQTNVIGTANLLESLRSHDQRCAAVIVTSDKVYENREWFYGYRETDTLGGHDPYSTSKAAAELAVATWRNAVFGAESPVKLASARAGNVIGGGDWAEDRLIPDIARSLAAGETISIRNSASVRPWQHVLESLSGYLLLAQRLYEEDTPGLDTSFNFGPEPSGISDVETVLKEALRHWPGEWQSEPQPRAVHEAAHLSLSIDKARTLLGWSPRWDMAEAVRQTMTWYRAVHEGADARALTLAQIGAYADG</sequence>
<organism evidence="2 3">
    <name type="scientific">Sinorhizobium sojae CCBAU 05684</name>
    <dbReference type="NCBI Taxonomy" id="716928"/>
    <lineage>
        <taxon>Bacteria</taxon>
        <taxon>Pseudomonadati</taxon>
        <taxon>Pseudomonadota</taxon>
        <taxon>Alphaproteobacteria</taxon>
        <taxon>Hyphomicrobiales</taxon>
        <taxon>Rhizobiaceae</taxon>
        <taxon>Sinorhizobium/Ensifer group</taxon>
        <taxon>Sinorhizobium</taxon>
    </lineage>
</organism>
<keyword evidence="3" id="KW-1185">Reference proteome</keyword>
<dbReference type="EMBL" id="CP023067">
    <property type="protein sequence ID" value="ASY63461.1"/>
    <property type="molecule type" value="Genomic_DNA"/>
</dbReference>
<evidence type="ECO:0000313" key="2">
    <source>
        <dbReference type="EMBL" id="ASY63461.1"/>
    </source>
</evidence>
<proteinExistence type="predicted"/>
<reference evidence="2 3" key="1">
    <citation type="submission" date="2017-08" db="EMBL/GenBank/DDBJ databases">
        <title>Multipartite genome sequences of Sinorhizobium species nodulating soybeans.</title>
        <authorList>
            <person name="Tian C.F."/>
        </authorList>
    </citation>
    <scope>NUCLEOTIDE SEQUENCE [LARGE SCALE GENOMIC DNA]</scope>
    <source>
        <strain evidence="2 3">CCBAU 05684</strain>
    </source>
</reference>
<evidence type="ECO:0000259" key="1">
    <source>
        <dbReference type="Pfam" id="PF16363"/>
    </source>
</evidence>
<feature type="domain" description="NAD(P)-binding" evidence="1">
    <location>
        <begin position="16"/>
        <end position="328"/>
    </location>
</feature>
<dbReference type="Proteomes" id="UP000217211">
    <property type="component" value="Chromosome"/>
</dbReference>
<dbReference type="Pfam" id="PF16363">
    <property type="entry name" value="GDP_Man_Dehyd"/>
    <property type="match status" value="1"/>
</dbReference>
<accession>A0A249PC17</accession>